<dbReference type="Proteomes" id="UP000319449">
    <property type="component" value="Unassembled WGS sequence"/>
</dbReference>
<name>A0A562VMA8_9BACT</name>
<evidence type="ECO:0000313" key="3">
    <source>
        <dbReference type="Proteomes" id="UP000319449"/>
    </source>
</evidence>
<evidence type="ECO:0000313" key="2">
    <source>
        <dbReference type="EMBL" id="TWJ18952.1"/>
    </source>
</evidence>
<protein>
    <submittedName>
        <fullName evidence="2">Glycine cleavage system transcriptional repressor</fullName>
    </submittedName>
</protein>
<dbReference type="SUPFAM" id="SSF55021">
    <property type="entry name" value="ACT-like"/>
    <property type="match status" value="2"/>
</dbReference>
<dbReference type="RefSeq" id="WP_145022519.1">
    <property type="nucleotide sequence ID" value="NZ_VLLN01000012.1"/>
</dbReference>
<feature type="domain" description="ACT" evidence="1">
    <location>
        <begin position="13"/>
        <end position="90"/>
    </location>
</feature>
<dbReference type="InterPro" id="IPR050990">
    <property type="entry name" value="UPF0237/GcvR_regulator"/>
</dbReference>
<keyword evidence="3" id="KW-1185">Reference proteome</keyword>
<dbReference type="PANTHER" id="PTHR34875:SF6">
    <property type="entry name" value="UPF0237 PROTEIN MJ1558"/>
    <property type="match status" value="1"/>
</dbReference>
<dbReference type="EMBL" id="VLLN01000012">
    <property type="protein sequence ID" value="TWJ18952.1"/>
    <property type="molecule type" value="Genomic_DNA"/>
</dbReference>
<feature type="domain" description="ACT" evidence="1">
    <location>
        <begin position="104"/>
        <end position="185"/>
    </location>
</feature>
<dbReference type="Gene3D" id="3.30.70.260">
    <property type="match status" value="2"/>
</dbReference>
<dbReference type="InterPro" id="IPR045865">
    <property type="entry name" value="ACT-like_dom_sf"/>
</dbReference>
<evidence type="ECO:0000259" key="1">
    <source>
        <dbReference type="PROSITE" id="PS51671"/>
    </source>
</evidence>
<sequence>MSKCRKGNLVHFAVTIISKDRPGIVADTTEVLYRLGCNIEDSSCTMLGGDFALILIVSHEKPFTKARLADEFRALHERTGLAAHVRALSEGEVCRREEPGELCIISVYGSDQPGIVYRVTRELADRQVNITDLNTRLIGTKEEPVYVLMLEAILPGGMGVDDAARLLENLKKELNVEIGVRSITPVTL</sequence>
<dbReference type="AlphaFoldDB" id="A0A562VMA8"/>
<dbReference type="PANTHER" id="PTHR34875">
    <property type="entry name" value="UPF0237 PROTEIN MJ1558"/>
    <property type="match status" value="1"/>
</dbReference>
<dbReference type="PROSITE" id="PS51671">
    <property type="entry name" value="ACT"/>
    <property type="match status" value="2"/>
</dbReference>
<dbReference type="Pfam" id="PF13740">
    <property type="entry name" value="ACT_6"/>
    <property type="match status" value="1"/>
</dbReference>
<comment type="caution">
    <text evidence="2">The sequence shown here is derived from an EMBL/GenBank/DDBJ whole genome shotgun (WGS) entry which is preliminary data.</text>
</comment>
<dbReference type="OrthoDB" id="12860at2"/>
<dbReference type="InterPro" id="IPR002912">
    <property type="entry name" value="ACT_dom"/>
</dbReference>
<proteinExistence type="predicted"/>
<organism evidence="2 3">
    <name type="scientific">Geobacter argillaceus</name>
    <dbReference type="NCBI Taxonomy" id="345631"/>
    <lineage>
        <taxon>Bacteria</taxon>
        <taxon>Pseudomonadati</taxon>
        <taxon>Thermodesulfobacteriota</taxon>
        <taxon>Desulfuromonadia</taxon>
        <taxon>Geobacterales</taxon>
        <taxon>Geobacteraceae</taxon>
        <taxon>Geobacter</taxon>
    </lineage>
</organism>
<reference evidence="2 3" key="1">
    <citation type="submission" date="2019-07" db="EMBL/GenBank/DDBJ databases">
        <title>Genomic Encyclopedia of Archaeal and Bacterial Type Strains, Phase II (KMG-II): from individual species to whole genera.</title>
        <authorList>
            <person name="Goeker M."/>
        </authorList>
    </citation>
    <scope>NUCLEOTIDE SEQUENCE [LARGE SCALE GENOMIC DNA]</scope>
    <source>
        <strain evidence="2 3">ATCC BAA-1139</strain>
    </source>
</reference>
<gene>
    <name evidence="2" type="ORF">JN12_02167</name>
</gene>
<dbReference type="Pfam" id="PF01842">
    <property type="entry name" value="ACT"/>
    <property type="match status" value="1"/>
</dbReference>
<accession>A0A562VMA8</accession>